<sequence length="222" mass="24443">MAGKDDFVQSISTRLDGVGSYTQSNFAKQYQLEFDIRALQQNEMSIQDFYGAMSDLWDQLALTESAALKVFKPYIDRREEQRLVDKGPKVTTTPSVFAVPPNQPRQGAKVAFDECAFYKGKNHWKSQCPLLLSRRNSNLQKPPQQNRSGGQFPSRTSTSAGSSGLSSWTFKPPQFTAAATPPSVEMNKPSSALDPQVFEQFRQFLAANPTAMSAAGLSSSGT</sequence>
<reference evidence="2" key="1">
    <citation type="journal article" date="2022" name="Mol. Ecol. Resour.">
        <title>The genomes of chicory, endive, great burdock and yacon provide insights into Asteraceae palaeo-polyploidization history and plant inulin production.</title>
        <authorList>
            <person name="Fan W."/>
            <person name="Wang S."/>
            <person name="Wang H."/>
            <person name="Wang A."/>
            <person name="Jiang F."/>
            <person name="Liu H."/>
            <person name="Zhao H."/>
            <person name="Xu D."/>
            <person name="Zhang Y."/>
        </authorList>
    </citation>
    <scope>NUCLEOTIDE SEQUENCE [LARGE SCALE GENOMIC DNA]</scope>
    <source>
        <strain evidence="2">cv. Yunnan</strain>
    </source>
</reference>
<keyword evidence="2" id="KW-1185">Reference proteome</keyword>
<evidence type="ECO:0000313" key="2">
    <source>
        <dbReference type="Proteomes" id="UP001056120"/>
    </source>
</evidence>
<protein>
    <submittedName>
        <fullName evidence="1">Uncharacterized protein</fullName>
    </submittedName>
</protein>
<evidence type="ECO:0000313" key="1">
    <source>
        <dbReference type="EMBL" id="KAI3814526.1"/>
    </source>
</evidence>
<name>A0ACB9J467_9ASTR</name>
<accession>A0ACB9J467</accession>
<dbReference type="Proteomes" id="UP001056120">
    <property type="component" value="Linkage Group LG05"/>
</dbReference>
<reference evidence="1 2" key="2">
    <citation type="journal article" date="2022" name="Mol. Ecol. Resour.">
        <title>The genomes of chicory, endive, great burdock and yacon provide insights into Asteraceae paleo-polyploidization history and plant inulin production.</title>
        <authorList>
            <person name="Fan W."/>
            <person name="Wang S."/>
            <person name="Wang H."/>
            <person name="Wang A."/>
            <person name="Jiang F."/>
            <person name="Liu H."/>
            <person name="Zhao H."/>
            <person name="Xu D."/>
            <person name="Zhang Y."/>
        </authorList>
    </citation>
    <scope>NUCLEOTIDE SEQUENCE [LARGE SCALE GENOMIC DNA]</scope>
    <source>
        <strain evidence="2">cv. Yunnan</strain>
        <tissue evidence="1">Leaves</tissue>
    </source>
</reference>
<comment type="caution">
    <text evidence="1">The sequence shown here is derived from an EMBL/GenBank/DDBJ whole genome shotgun (WGS) entry which is preliminary data.</text>
</comment>
<gene>
    <name evidence="1" type="ORF">L1987_14166</name>
</gene>
<organism evidence="1 2">
    <name type="scientific">Smallanthus sonchifolius</name>
    <dbReference type="NCBI Taxonomy" id="185202"/>
    <lineage>
        <taxon>Eukaryota</taxon>
        <taxon>Viridiplantae</taxon>
        <taxon>Streptophyta</taxon>
        <taxon>Embryophyta</taxon>
        <taxon>Tracheophyta</taxon>
        <taxon>Spermatophyta</taxon>
        <taxon>Magnoliopsida</taxon>
        <taxon>eudicotyledons</taxon>
        <taxon>Gunneridae</taxon>
        <taxon>Pentapetalae</taxon>
        <taxon>asterids</taxon>
        <taxon>campanulids</taxon>
        <taxon>Asterales</taxon>
        <taxon>Asteraceae</taxon>
        <taxon>Asteroideae</taxon>
        <taxon>Heliantheae alliance</taxon>
        <taxon>Millerieae</taxon>
        <taxon>Smallanthus</taxon>
    </lineage>
</organism>
<dbReference type="EMBL" id="CM042022">
    <property type="protein sequence ID" value="KAI3814526.1"/>
    <property type="molecule type" value="Genomic_DNA"/>
</dbReference>
<proteinExistence type="predicted"/>